<evidence type="ECO:0000313" key="3">
    <source>
        <dbReference type="Proteomes" id="UP000256838"/>
    </source>
</evidence>
<dbReference type="Gene3D" id="3.10.490.10">
    <property type="entry name" value="Gamma-glutamyl cyclotransferase-like"/>
    <property type="match status" value="1"/>
</dbReference>
<dbReference type="InterPro" id="IPR013024">
    <property type="entry name" value="GGCT-like"/>
</dbReference>
<feature type="domain" description="Gamma-glutamylcyclotransferase AIG2-like" evidence="1">
    <location>
        <begin position="4"/>
        <end position="127"/>
    </location>
</feature>
<dbReference type="Proteomes" id="UP000256838">
    <property type="component" value="Unassembled WGS sequence"/>
</dbReference>
<gene>
    <name evidence="2" type="ORF">DWV00_26310</name>
</gene>
<keyword evidence="3" id="KW-1185">Reference proteome</keyword>
<accession>A0A3D8JRY3</accession>
<sequence length="139" mass="15244">MQNVFVYGTLRAGEPNDIRHAAASHGLAEPRLIGVTAVRGKLYDFGNYPGLVLDEAGSPVTGDVYEIEDELIAVLDEIERAYPGIDGMFVGREMTFDVAGERVVCLYYPVTESAVQDKPEITGGDWVAHRRSRVTNAEQ</sequence>
<dbReference type="AlphaFoldDB" id="A0A3D8JRY3"/>
<reference evidence="2 3" key="1">
    <citation type="submission" date="2018-08" db="EMBL/GenBank/DDBJ databases">
        <title>Paraburkholderia sp. DHOM06 isolated from forest soil.</title>
        <authorList>
            <person name="Gao Z.-H."/>
            <person name="Qiu L.-H."/>
        </authorList>
    </citation>
    <scope>NUCLEOTIDE SEQUENCE [LARGE SCALE GENOMIC DNA]</scope>
    <source>
        <strain evidence="2 3">DHOM06</strain>
    </source>
</reference>
<proteinExistence type="predicted"/>
<comment type="caution">
    <text evidence="2">The sequence shown here is derived from an EMBL/GenBank/DDBJ whole genome shotgun (WGS) entry which is preliminary data.</text>
</comment>
<name>A0A3D8JRY3_9BURK</name>
<dbReference type="InterPro" id="IPR009288">
    <property type="entry name" value="AIG2-like_dom"/>
</dbReference>
<dbReference type="OrthoDB" id="8538589at2"/>
<keyword evidence="2" id="KW-0808">Transferase</keyword>
<organism evidence="2 3">
    <name type="scientific">Trinickia dinghuensis</name>
    <dbReference type="NCBI Taxonomy" id="2291023"/>
    <lineage>
        <taxon>Bacteria</taxon>
        <taxon>Pseudomonadati</taxon>
        <taxon>Pseudomonadota</taxon>
        <taxon>Betaproteobacteria</taxon>
        <taxon>Burkholderiales</taxon>
        <taxon>Burkholderiaceae</taxon>
        <taxon>Trinickia</taxon>
    </lineage>
</organism>
<dbReference type="GO" id="GO:0016740">
    <property type="term" value="F:transferase activity"/>
    <property type="evidence" value="ECO:0007669"/>
    <property type="project" value="UniProtKB-KW"/>
</dbReference>
<protein>
    <submittedName>
        <fullName evidence="2">Gamma-glutamylcyclotransferase</fullName>
    </submittedName>
</protein>
<evidence type="ECO:0000313" key="2">
    <source>
        <dbReference type="EMBL" id="RDU95778.1"/>
    </source>
</evidence>
<dbReference type="InterPro" id="IPR036568">
    <property type="entry name" value="GGCT-like_sf"/>
</dbReference>
<dbReference type="Pfam" id="PF06094">
    <property type="entry name" value="GGACT"/>
    <property type="match status" value="1"/>
</dbReference>
<dbReference type="EMBL" id="QRGA01000017">
    <property type="protein sequence ID" value="RDU95778.1"/>
    <property type="molecule type" value="Genomic_DNA"/>
</dbReference>
<evidence type="ECO:0000259" key="1">
    <source>
        <dbReference type="Pfam" id="PF06094"/>
    </source>
</evidence>
<dbReference type="CDD" id="cd06661">
    <property type="entry name" value="GGCT_like"/>
    <property type="match status" value="1"/>
</dbReference>
<dbReference type="RefSeq" id="WP_115536554.1">
    <property type="nucleotide sequence ID" value="NZ_QRGA01000017.1"/>
</dbReference>
<dbReference type="SUPFAM" id="SSF110857">
    <property type="entry name" value="Gamma-glutamyl cyclotransferase-like"/>
    <property type="match status" value="1"/>
</dbReference>